<evidence type="ECO:0000313" key="2">
    <source>
        <dbReference type="Proteomes" id="UP000536604"/>
    </source>
</evidence>
<keyword evidence="2" id="KW-1185">Reference proteome</keyword>
<name>A0A841IVS2_9ACTN</name>
<dbReference type="EMBL" id="JACHJO010000006">
    <property type="protein sequence ID" value="MBB6120301.1"/>
    <property type="molecule type" value="Genomic_DNA"/>
</dbReference>
<organism evidence="1 2">
    <name type="scientific">Nocardiopsis algeriensis</name>
    <dbReference type="NCBI Taxonomy" id="1478215"/>
    <lineage>
        <taxon>Bacteria</taxon>
        <taxon>Bacillati</taxon>
        <taxon>Actinomycetota</taxon>
        <taxon>Actinomycetes</taxon>
        <taxon>Streptosporangiales</taxon>
        <taxon>Nocardiopsidaceae</taxon>
        <taxon>Nocardiopsis</taxon>
    </lineage>
</organism>
<sequence length="284" mass="29586">MTEYGDPARPGAMPASPRTAGTMFAALYGGPAPQEGRGPDPEHDAYALFHQRSLAMGWHDDRSAGGDPGGTPGAPGLWAVNDAGWDHPLADPGAGLVSWFQAEAGAVAGDRPLPVQPFLRCAWDVTARAGTTSLTAVQVLVPVQGIDTAARPPYAIVPSAPTAGWFAGRSRRARTPVEVEINSGRDPSAPAVAQEFTDRLGRLDQEVFAPGAREGNGKGAAPAPPFDDSFWNGPPLHGAVLRGELAEWSCEAVGWLAEVAAESAAGTGLRSPLLFTVTRAVQRK</sequence>
<proteinExistence type="predicted"/>
<dbReference type="RefSeq" id="WP_343064987.1">
    <property type="nucleotide sequence ID" value="NZ_JACHJO010000006.1"/>
</dbReference>
<evidence type="ECO:0000313" key="1">
    <source>
        <dbReference type="EMBL" id="MBB6120301.1"/>
    </source>
</evidence>
<dbReference type="AlphaFoldDB" id="A0A841IVS2"/>
<dbReference type="Proteomes" id="UP000536604">
    <property type="component" value="Unassembled WGS sequence"/>
</dbReference>
<comment type="caution">
    <text evidence="1">The sequence shown here is derived from an EMBL/GenBank/DDBJ whole genome shotgun (WGS) entry which is preliminary data.</text>
</comment>
<accession>A0A841IVS2</accession>
<gene>
    <name evidence="1" type="ORF">FHS13_002253</name>
</gene>
<reference evidence="1 2" key="1">
    <citation type="submission" date="2020-08" db="EMBL/GenBank/DDBJ databases">
        <title>Genomic Encyclopedia of Type Strains, Phase III (KMG-III): the genomes of soil and plant-associated and newly described type strains.</title>
        <authorList>
            <person name="Whitman W."/>
        </authorList>
    </citation>
    <scope>NUCLEOTIDE SEQUENCE [LARGE SCALE GENOMIC DNA]</scope>
    <source>
        <strain evidence="1 2">CECT 8712</strain>
    </source>
</reference>
<protein>
    <submittedName>
        <fullName evidence="1">Uncharacterized protein</fullName>
    </submittedName>
</protein>